<name>A0A840QGL9_9PSEU</name>
<evidence type="ECO:0000256" key="2">
    <source>
        <dbReference type="ARBA" id="ARBA00007362"/>
    </source>
</evidence>
<dbReference type="InterPro" id="IPR000620">
    <property type="entry name" value="EamA_dom"/>
</dbReference>
<dbReference type="InterPro" id="IPR037185">
    <property type="entry name" value="EmrE-like"/>
</dbReference>
<keyword evidence="3" id="KW-1003">Cell membrane</keyword>
<evidence type="ECO:0000313" key="10">
    <source>
        <dbReference type="Proteomes" id="UP000584374"/>
    </source>
</evidence>
<feature type="transmembrane region" description="Helical" evidence="7">
    <location>
        <begin position="54"/>
        <end position="71"/>
    </location>
</feature>
<feature type="transmembrane region" description="Helical" evidence="7">
    <location>
        <begin position="199"/>
        <end position="221"/>
    </location>
</feature>
<comment type="similarity">
    <text evidence="2">Belongs to the EamA transporter family.</text>
</comment>
<dbReference type="Proteomes" id="UP000584374">
    <property type="component" value="Unassembled WGS sequence"/>
</dbReference>
<dbReference type="GO" id="GO:0005886">
    <property type="term" value="C:plasma membrane"/>
    <property type="evidence" value="ECO:0007669"/>
    <property type="project" value="UniProtKB-SubCell"/>
</dbReference>
<evidence type="ECO:0000256" key="3">
    <source>
        <dbReference type="ARBA" id="ARBA00022475"/>
    </source>
</evidence>
<evidence type="ECO:0000259" key="8">
    <source>
        <dbReference type="Pfam" id="PF00892"/>
    </source>
</evidence>
<evidence type="ECO:0000256" key="5">
    <source>
        <dbReference type="ARBA" id="ARBA00022989"/>
    </source>
</evidence>
<sequence length="315" mass="32362">MSVKNQQMSIAGFSPPADGTGRWGPVLLVLGGAGCLSASAVLVKVAAVDPATSAFLRCAIAVLVLAPLAWRECQRAGQLSRRGIVVAVVAGAALGADYMMWTRSIFDVGAGAATVLINVQVLVLPLLGLVIDRERPTRRFVLACPVMILGIVLISGVLEKGNTAPHAVLGTVFGVMAGVAYALYLYLTRQQARAEPGHTVAPLAVATASAAATSVALSPLSSGIHLASISPPSWLAMIGLAVLGQVFAWILVNSGSPHLPANQTAALLLTQPVAAVLLSLIVLAEVPSALEVSGIALVLLAVAVANRVWRSRNKT</sequence>
<feature type="transmembrane region" description="Helical" evidence="7">
    <location>
        <begin position="233"/>
        <end position="252"/>
    </location>
</feature>
<feature type="transmembrane region" description="Helical" evidence="7">
    <location>
        <begin position="140"/>
        <end position="158"/>
    </location>
</feature>
<evidence type="ECO:0000256" key="7">
    <source>
        <dbReference type="SAM" id="Phobius"/>
    </source>
</evidence>
<comment type="subcellular location">
    <subcellularLocation>
        <location evidence="1">Cell membrane</location>
        <topology evidence="1">Multi-pass membrane protein</topology>
    </subcellularLocation>
</comment>
<feature type="transmembrane region" description="Helical" evidence="7">
    <location>
        <begin position="26"/>
        <end position="48"/>
    </location>
</feature>
<evidence type="ECO:0000313" key="9">
    <source>
        <dbReference type="EMBL" id="MBB5159267.1"/>
    </source>
</evidence>
<dbReference type="AlphaFoldDB" id="A0A840QGL9"/>
<dbReference type="RefSeq" id="WP_312864591.1">
    <property type="nucleotide sequence ID" value="NZ_JACHIW010000002.1"/>
</dbReference>
<dbReference type="Pfam" id="PF00892">
    <property type="entry name" value="EamA"/>
    <property type="match status" value="2"/>
</dbReference>
<proteinExistence type="inferred from homology"/>
<reference evidence="9 10" key="1">
    <citation type="submission" date="2020-08" db="EMBL/GenBank/DDBJ databases">
        <title>Sequencing the genomes of 1000 actinobacteria strains.</title>
        <authorList>
            <person name="Klenk H.-P."/>
        </authorList>
    </citation>
    <scope>NUCLEOTIDE SEQUENCE [LARGE SCALE GENOMIC DNA]</scope>
    <source>
        <strain evidence="9 10">DSM 45584</strain>
    </source>
</reference>
<feature type="transmembrane region" description="Helical" evidence="7">
    <location>
        <begin position="83"/>
        <end position="102"/>
    </location>
</feature>
<evidence type="ECO:0000256" key="4">
    <source>
        <dbReference type="ARBA" id="ARBA00022692"/>
    </source>
</evidence>
<organism evidence="9 10">
    <name type="scientific">Saccharopolyspora phatthalungensis</name>
    <dbReference type="NCBI Taxonomy" id="664693"/>
    <lineage>
        <taxon>Bacteria</taxon>
        <taxon>Bacillati</taxon>
        <taxon>Actinomycetota</taxon>
        <taxon>Actinomycetes</taxon>
        <taxon>Pseudonocardiales</taxon>
        <taxon>Pseudonocardiaceae</taxon>
        <taxon>Saccharopolyspora</taxon>
    </lineage>
</organism>
<keyword evidence="6 7" id="KW-0472">Membrane</keyword>
<dbReference type="EMBL" id="JACHIW010000002">
    <property type="protein sequence ID" value="MBB5159267.1"/>
    <property type="molecule type" value="Genomic_DNA"/>
</dbReference>
<protein>
    <submittedName>
        <fullName evidence="9">Drug/metabolite transporter (DMT)-like permease</fullName>
    </submittedName>
</protein>
<dbReference type="PANTHER" id="PTHR42920">
    <property type="entry name" value="OS03G0707200 PROTEIN-RELATED"/>
    <property type="match status" value="1"/>
</dbReference>
<gene>
    <name evidence="9" type="ORF">BJ970_006866</name>
</gene>
<dbReference type="PANTHER" id="PTHR42920:SF11">
    <property type="entry name" value="INNER MEMBRANE PROTEIN YTFF"/>
    <property type="match status" value="1"/>
</dbReference>
<keyword evidence="4 7" id="KW-0812">Transmembrane</keyword>
<feature type="transmembrane region" description="Helical" evidence="7">
    <location>
        <begin position="108"/>
        <end position="131"/>
    </location>
</feature>
<dbReference type="SUPFAM" id="SSF103481">
    <property type="entry name" value="Multidrug resistance efflux transporter EmrE"/>
    <property type="match status" value="2"/>
</dbReference>
<feature type="domain" description="EamA" evidence="8">
    <location>
        <begin position="170"/>
        <end position="306"/>
    </location>
</feature>
<comment type="caution">
    <text evidence="9">The sequence shown here is derived from an EMBL/GenBank/DDBJ whole genome shotgun (WGS) entry which is preliminary data.</text>
</comment>
<dbReference type="PROSITE" id="PS51257">
    <property type="entry name" value="PROKAR_LIPOPROTEIN"/>
    <property type="match status" value="1"/>
</dbReference>
<feature type="transmembrane region" description="Helical" evidence="7">
    <location>
        <begin position="290"/>
        <end position="309"/>
    </location>
</feature>
<feature type="domain" description="EamA" evidence="8">
    <location>
        <begin position="26"/>
        <end position="155"/>
    </location>
</feature>
<accession>A0A840QGL9</accession>
<evidence type="ECO:0000256" key="1">
    <source>
        <dbReference type="ARBA" id="ARBA00004651"/>
    </source>
</evidence>
<evidence type="ECO:0000256" key="6">
    <source>
        <dbReference type="ARBA" id="ARBA00023136"/>
    </source>
</evidence>
<feature type="transmembrane region" description="Helical" evidence="7">
    <location>
        <begin position="164"/>
        <end position="187"/>
    </location>
</feature>
<keyword evidence="5 7" id="KW-1133">Transmembrane helix</keyword>
<dbReference type="InterPro" id="IPR051258">
    <property type="entry name" value="Diverse_Substrate_Transporter"/>
</dbReference>
<feature type="transmembrane region" description="Helical" evidence="7">
    <location>
        <begin position="264"/>
        <end position="284"/>
    </location>
</feature>
<keyword evidence="10" id="KW-1185">Reference proteome</keyword>